<dbReference type="InterPro" id="IPR005331">
    <property type="entry name" value="Sulfotransferase"/>
</dbReference>
<name>A0A2R8AEZ5_9RHOB</name>
<evidence type="ECO:0000313" key="1">
    <source>
        <dbReference type="EMBL" id="SPF30821.1"/>
    </source>
</evidence>
<dbReference type="Gene3D" id="3.40.50.300">
    <property type="entry name" value="P-loop containing nucleotide triphosphate hydrolases"/>
    <property type="match status" value="1"/>
</dbReference>
<gene>
    <name evidence="1" type="ORF">POI8812_03165</name>
</gene>
<dbReference type="AlphaFoldDB" id="A0A2R8AEZ5"/>
<evidence type="ECO:0000313" key="2">
    <source>
        <dbReference type="Proteomes" id="UP000244932"/>
    </source>
</evidence>
<dbReference type="InterPro" id="IPR027417">
    <property type="entry name" value="P-loop_NTPase"/>
</dbReference>
<dbReference type="EMBL" id="OMKW01000004">
    <property type="protein sequence ID" value="SPF30821.1"/>
    <property type="molecule type" value="Genomic_DNA"/>
</dbReference>
<protein>
    <recommendedName>
        <fullName evidence="3">Sulfotransferase family protein</fullName>
    </recommendedName>
</protein>
<reference evidence="1 2" key="1">
    <citation type="submission" date="2018-03" db="EMBL/GenBank/DDBJ databases">
        <authorList>
            <person name="Keele B.F."/>
        </authorList>
    </citation>
    <scope>NUCLEOTIDE SEQUENCE [LARGE SCALE GENOMIC DNA]</scope>
    <source>
        <strain evidence="1 2">CeCT 8812</strain>
    </source>
</reference>
<sequence>MSLLSTVRAKMARARRSRDADKRGGPAPEPRADNLFYTCDTAPIYYLSITKCGCTFVKHLLYRLDHGEDHPSGVHIHEENTALARVAAGDLDAVSESPYCFTVLRDPVARFTSLYFDKIAGTGPTSFPQVREHLMARGVIAPAEDGDVEIHQQNARNFIGWLEQNLAGQTELGLNYHWRRQTSRLRRGRGFPVQCLTLDGLDWQLPKLVGPVLPNIAEQMAAVTERNVSRPPIAAASILDDALIGHIHTVYGQDWVNYEKARARWAPFAPEMTPHPAAPVPLIGHHRVLVTAGVEPRPVTGAMLSGIERLDGTVQDFANGSLSARGVVLVRDPVDRFLEATMTLGSDGKMHINRYGRARRRSQQGGQWPLEPQTPEQILGAVASFVGIIRKLPGLLARHGLDPQQPYVQAALDKGMRPVCGADPVNAGGLPMSAAQDARLEMWREALTPELAEVVRNLYRADFELYERLQAEGA</sequence>
<proteinExistence type="predicted"/>
<dbReference type="GO" id="GO:0016020">
    <property type="term" value="C:membrane"/>
    <property type="evidence" value="ECO:0007669"/>
    <property type="project" value="InterPro"/>
</dbReference>
<dbReference type="GO" id="GO:0008146">
    <property type="term" value="F:sulfotransferase activity"/>
    <property type="evidence" value="ECO:0007669"/>
    <property type="project" value="InterPro"/>
</dbReference>
<dbReference type="RefSeq" id="WP_108783520.1">
    <property type="nucleotide sequence ID" value="NZ_OMKW01000004.1"/>
</dbReference>
<evidence type="ECO:0008006" key="3">
    <source>
        <dbReference type="Google" id="ProtNLM"/>
    </source>
</evidence>
<keyword evidence="2" id="KW-1185">Reference proteome</keyword>
<accession>A0A2R8AEZ5</accession>
<organism evidence="1 2">
    <name type="scientific">Pontivivens insulae</name>
    <dbReference type="NCBI Taxonomy" id="1639689"/>
    <lineage>
        <taxon>Bacteria</taxon>
        <taxon>Pseudomonadati</taxon>
        <taxon>Pseudomonadota</taxon>
        <taxon>Alphaproteobacteria</taxon>
        <taxon>Rhodobacterales</taxon>
        <taxon>Paracoccaceae</taxon>
        <taxon>Pontivivens</taxon>
    </lineage>
</organism>
<dbReference type="Pfam" id="PF03567">
    <property type="entry name" value="Sulfotransfer_2"/>
    <property type="match status" value="1"/>
</dbReference>
<dbReference type="OrthoDB" id="554104at2"/>
<dbReference type="Proteomes" id="UP000244932">
    <property type="component" value="Unassembled WGS sequence"/>
</dbReference>